<dbReference type="GO" id="GO:0005525">
    <property type="term" value="F:GTP binding"/>
    <property type="evidence" value="ECO:0007669"/>
    <property type="project" value="UniProtKB-KW"/>
</dbReference>
<dbReference type="InterPro" id="IPR010505">
    <property type="entry name" value="MoaA_twitch"/>
</dbReference>
<dbReference type="PROSITE" id="PS51918">
    <property type="entry name" value="RADICAL_SAM"/>
    <property type="match status" value="1"/>
</dbReference>
<dbReference type="STRING" id="1838285.SCAL_000642"/>
<evidence type="ECO:0000256" key="2">
    <source>
        <dbReference type="ARBA" id="ARBA00022723"/>
    </source>
</evidence>
<dbReference type="Proteomes" id="UP000186940">
    <property type="component" value="Unassembled WGS sequence"/>
</dbReference>
<comment type="caution">
    <text evidence="9">The sequence shown here is derived from an EMBL/GenBank/DDBJ whole genome shotgun (WGS) entry which is preliminary data.</text>
</comment>
<accession>A0A1F2PAQ5</accession>
<keyword evidence="2" id="KW-0479">Metal-binding</keyword>
<dbReference type="Gene3D" id="3.20.20.70">
    <property type="entry name" value="Aldolase class I"/>
    <property type="match status" value="1"/>
</dbReference>
<reference evidence="9" key="1">
    <citation type="submission" date="2016-05" db="EMBL/GenBank/DDBJ databases">
        <title>Microbial consortia oxidize butane by reversing methanogenesis.</title>
        <authorList>
            <person name="Laso-Perez R."/>
            <person name="Richter M."/>
            <person name="Wegener G."/>
            <person name="Musat F."/>
        </authorList>
    </citation>
    <scope>NUCLEOTIDE SEQUENCE [LARGE SCALE GENOMIC DNA]</scope>
    <source>
        <strain evidence="9">BOX2</strain>
    </source>
</reference>
<keyword evidence="5" id="KW-0411">Iron-sulfur</keyword>
<proteinExistence type="predicted"/>
<dbReference type="InterPro" id="IPR007197">
    <property type="entry name" value="rSAM"/>
</dbReference>
<keyword evidence="6" id="KW-0342">GTP-binding</keyword>
<evidence type="ECO:0000256" key="5">
    <source>
        <dbReference type="ARBA" id="ARBA00023014"/>
    </source>
</evidence>
<keyword evidence="1" id="KW-0949">S-adenosyl-L-methionine</keyword>
<dbReference type="CDD" id="cd01335">
    <property type="entry name" value="Radical_SAM"/>
    <property type="match status" value="1"/>
</dbReference>
<feature type="domain" description="Radical SAM core" evidence="8">
    <location>
        <begin position="1"/>
        <end position="190"/>
    </location>
</feature>
<evidence type="ECO:0000313" key="10">
    <source>
        <dbReference type="Proteomes" id="UP000186940"/>
    </source>
</evidence>
<evidence type="ECO:0000256" key="3">
    <source>
        <dbReference type="ARBA" id="ARBA00022741"/>
    </source>
</evidence>
<dbReference type="AlphaFoldDB" id="A0A1F2PAQ5"/>
<protein>
    <submittedName>
        <fullName evidence="9">Molybdenum cofactor biosynthesis protein MoaA</fullName>
    </submittedName>
</protein>
<dbReference type="Pfam" id="PF06463">
    <property type="entry name" value="Mob_synth_C"/>
    <property type="match status" value="1"/>
</dbReference>
<dbReference type="GO" id="GO:0051539">
    <property type="term" value="F:4 iron, 4 sulfur cluster binding"/>
    <property type="evidence" value="ECO:0007669"/>
    <property type="project" value="UniProtKB-KW"/>
</dbReference>
<name>A0A1F2PAQ5_9EURY</name>
<gene>
    <name evidence="9" type="ORF">SCAL_000642</name>
</gene>
<evidence type="ECO:0000256" key="4">
    <source>
        <dbReference type="ARBA" id="ARBA00023004"/>
    </source>
</evidence>
<keyword evidence="4" id="KW-0408">Iron</keyword>
<dbReference type="NCBIfam" id="NF001199">
    <property type="entry name" value="PRK00164.2-1"/>
    <property type="match status" value="1"/>
</dbReference>
<keyword evidence="7" id="KW-0501">Molybdenum cofactor biosynthesis</keyword>
<dbReference type="PANTHER" id="PTHR22960">
    <property type="entry name" value="MOLYBDOPTERIN COFACTOR SYNTHESIS PROTEIN A"/>
    <property type="match status" value="1"/>
</dbReference>
<dbReference type="InterPro" id="IPR013785">
    <property type="entry name" value="Aldolase_TIM"/>
</dbReference>
<organism evidence="9 10">
    <name type="scientific">Candidatus Syntropharchaeum caldarium</name>
    <dbReference type="NCBI Taxonomy" id="1838285"/>
    <lineage>
        <taxon>Archaea</taxon>
        <taxon>Methanobacteriati</taxon>
        <taxon>Methanobacteriota</taxon>
        <taxon>Stenosarchaea group</taxon>
        <taxon>Methanomicrobia</taxon>
        <taxon>Methanosarcinales</taxon>
        <taxon>ANME-2 cluster</taxon>
        <taxon>Candidatus Syntropharchaeum</taxon>
    </lineage>
</organism>
<dbReference type="InterPro" id="IPR050105">
    <property type="entry name" value="MoCo_biosynth_MoaA/MoaC"/>
</dbReference>
<dbReference type="GO" id="GO:0061799">
    <property type="term" value="F:cyclic pyranopterin monophosphate synthase activity"/>
    <property type="evidence" value="ECO:0007669"/>
    <property type="project" value="TreeGrafter"/>
</dbReference>
<evidence type="ECO:0000259" key="8">
    <source>
        <dbReference type="PROSITE" id="PS51918"/>
    </source>
</evidence>
<dbReference type="Pfam" id="PF04055">
    <property type="entry name" value="Radical_SAM"/>
    <property type="match status" value="1"/>
</dbReference>
<dbReference type="GO" id="GO:0061798">
    <property type="term" value="F:GTP 3',8'-cyclase activity"/>
    <property type="evidence" value="ECO:0007669"/>
    <property type="project" value="TreeGrafter"/>
</dbReference>
<dbReference type="PATRIC" id="fig|1838285.3.peg.651"/>
<dbReference type="EMBL" id="LYOS01000002">
    <property type="protein sequence ID" value="OFV68002.1"/>
    <property type="molecule type" value="Genomic_DNA"/>
</dbReference>
<evidence type="ECO:0000256" key="7">
    <source>
        <dbReference type="ARBA" id="ARBA00023150"/>
    </source>
</evidence>
<dbReference type="GO" id="GO:0046872">
    <property type="term" value="F:metal ion binding"/>
    <property type="evidence" value="ECO:0007669"/>
    <property type="project" value="UniProtKB-KW"/>
</dbReference>
<keyword evidence="10" id="KW-1185">Reference proteome</keyword>
<evidence type="ECO:0000313" key="9">
    <source>
        <dbReference type="EMBL" id="OFV68002.1"/>
    </source>
</evidence>
<dbReference type="InterPro" id="IPR058240">
    <property type="entry name" value="rSAM_sf"/>
</dbReference>
<dbReference type="PANTHER" id="PTHR22960:SF0">
    <property type="entry name" value="MOLYBDENUM COFACTOR BIOSYNTHESIS PROTEIN 1"/>
    <property type="match status" value="1"/>
</dbReference>
<sequence>MVVKIVEVLKTTAGIDRVKFSGGEPLLRDDLPEILAALPALSDISLTTNGTLLEDVAPSLPACGLRINVSLDTLRAERYARITGAPGKMLARTLAGINRACELGFSPLKLNFVLLQGINDDEIWDVVEYIRKLNARWGKGSVILQLIELLDFNGIEELRGNMKAIESELALKCDSIRCRTMHHRRKYLIDEVEVEVVRPMDNSEFCANCNRLRVTSDGKFKPCLLRDDNLVAIEDLGNDAIMDAFMRSLALREPFFKG</sequence>
<evidence type="ECO:0000256" key="1">
    <source>
        <dbReference type="ARBA" id="ARBA00022691"/>
    </source>
</evidence>
<evidence type="ECO:0000256" key="6">
    <source>
        <dbReference type="ARBA" id="ARBA00023134"/>
    </source>
</evidence>
<dbReference type="GO" id="GO:0006777">
    <property type="term" value="P:Mo-molybdopterin cofactor biosynthetic process"/>
    <property type="evidence" value="ECO:0007669"/>
    <property type="project" value="UniProtKB-KW"/>
</dbReference>
<keyword evidence="3" id="KW-0547">Nucleotide-binding</keyword>
<dbReference type="SUPFAM" id="SSF102114">
    <property type="entry name" value="Radical SAM enzymes"/>
    <property type="match status" value="1"/>
</dbReference>